<evidence type="ECO:0000313" key="3">
    <source>
        <dbReference type="EMBL" id="MBB3197005.1"/>
    </source>
</evidence>
<keyword evidence="4" id="KW-1185">Reference proteome</keyword>
<feature type="transmembrane region" description="Helical" evidence="1">
    <location>
        <begin position="87"/>
        <end position="108"/>
    </location>
</feature>
<evidence type="ECO:0000256" key="2">
    <source>
        <dbReference type="SAM" id="SignalP"/>
    </source>
</evidence>
<dbReference type="Proteomes" id="UP000574369">
    <property type="component" value="Unassembled WGS sequence"/>
</dbReference>
<sequence>MPKHLLIACILYIASRGAMAALAPLYETGIPRFTSPALMLLFLTVAVLFMRRSAWAWRFMQWVAFTEIALNAFFYPNPKFHGAYTGIAQVLIALVMAACCVILWSMVCNPKTKAWFSRQ</sequence>
<proteinExistence type="predicted"/>
<dbReference type="EMBL" id="JACHXO010000010">
    <property type="protein sequence ID" value="MBB3197005.1"/>
    <property type="molecule type" value="Genomic_DNA"/>
</dbReference>
<comment type="caution">
    <text evidence="3">The sequence shown here is derived from an EMBL/GenBank/DDBJ whole genome shotgun (WGS) entry which is preliminary data.</text>
</comment>
<evidence type="ECO:0000313" key="4">
    <source>
        <dbReference type="Proteomes" id="UP000574369"/>
    </source>
</evidence>
<feature type="transmembrane region" description="Helical" evidence="1">
    <location>
        <begin position="30"/>
        <end position="49"/>
    </location>
</feature>
<keyword evidence="2" id="KW-0732">Signal</keyword>
<feature type="signal peptide" evidence="2">
    <location>
        <begin position="1"/>
        <end position="20"/>
    </location>
</feature>
<protein>
    <submittedName>
        <fullName evidence="3">Uncharacterized protein</fullName>
    </submittedName>
</protein>
<gene>
    <name evidence="3" type="ORF">FHS28_004430</name>
</gene>
<keyword evidence="1" id="KW-0812">Transmembrane</keyword>
<evidence type="ECO:0000256" key="1">
    <source>
        <dbReference type="SAM" id="Phobius"/>
    </source>
</evidence>
<name>A0ABR6GY67_9BURK</name>
<feature type="chain" id="PRO_5047129951" evidence="2">
    <location>
        <begin position="21"/>
        <end position="119"/>
    </location>
</feature>
<reference evidence="3 4" key="1">
    <citation type="submission" date="2020-08" db="EMBL/GenBank/DDBJ databases">
        <title>Genomic Encyclopedia of Type Strains, Phase III (KMG-III): the genomes of soil and plant-associated and newly described type strains.</title>
        <authorList>
            <person name="Whitman W."/>
        </authorList>
    </citation>
    <scope>NUCLEOTIDE SEQUENCE [LARGE SCALE GENOMIC DNA]</scope>
    <source>
        <strain evidence="3 4">CECT 7247</strain>
    </source>
</reference>
<keyword evidence="1" id="KW-0472">Membrane</keyword>
<dbReference type="RefSeq" id="WP_184295419.1">
    <property type="nucleotide sequence ID" value="NZ_JACHXO010000010.1"/>
</dbReference>
<keyword evidence="1" id="KW-1133">Transmembrane helix</keyword>
<organism evidence="3 4">
    <name type="scientific">Roseateles terrae</name>
    <dbReference type="NCBI Taxonomy" id="431060"/>
    <lineage>
        <taxon>Bacteria</taxon>
        <taxon>Pseudomonadati</taxon>
        <taxon>Pseudomonadota</taxon>
        <taxon>Betaproteobacteria</taxon>
        <taxon>Burkholderiales</taxon>
        <taxon>Sphaerotilaceae</taxon>
        <taxon>Roseateles</taxon>
    </lineage>
</organism>
<accession>A0ABR6GY67</accession>